<dbReference type="KEGG" id="cpb:Cphamn1_1959"/>
<dbReference type="EMBL" id="CP001101">
    <property type="protein sequence ID" value="ACE04860.1"/>
    <property type="molecule type" value="Genomic_DNA"/>
</dbReference>
<protein>
    <submittedName>
        <fullName evidence="11">DNA polymerase beta domain protein region</fullName>
    </submittedName>
</protein>
<keyword evidence="8" id="KW-0460">Magnesium</keyword>
<dbReference type="SUPFAM" id="SSF81301">
    <property type="entry name" value="Nucleotidyltransferase"/>
    <property type="match status" value="1"/>
</dbReference>
<keyword evidence="5" id="KW-0479">Metal-binding</keyword>
<accession>B3EM19</accession>
<dbReference type="CDD" id="cd05403">
    <property type="entry name" value="NT_KNTase_like"/>
    <property type="match status" value="1"/>
</dbReference>
<keyword evidence="3" id="KW-0808">Transferase</keyword>
<evidence type="ECO:0000256" key="2">
    <source>
        <dbReference type="ARBA" id="ARBA00022649"/>
    </source>
</evidence>
<dbReference type="PANTHER" id="PTHR33571">
    <property type="entry name" value="SSL8005 PROTEIN"/>
    <property type="match status" value="1"/>
</dbReference>
<evidence type="ECO:0000256" key="4">
    <source>
        <dbReference type="ARBA" id="ARBA00022695"/>
    </source>
</evidence>
<dbReference type="EMBL" id="CP001101">
    <property type="protein sequence ID" value="ACE04871.1"/>
    <property type="molecule type" value="Genomic_DNA"/>
</dbReference>
<feature type="domain" description="Polymerase nucleotidyl transferase" evidence="10">
    <location>
        <begin position="15"/>
        <end position="95"/>
    </location>
</feature>
<dbReference type="PANTHER" id="PTHR33571:SF19">
    <property type="entry name" value="PROTEIN ADENYLYLTRANSFERASE MJ0128-RELATED"/>
    <property type="match status" value="1"/>
</dbReference>
<comment type="cofactor">
    <cofactor evidence="1">
        <name>Mg(2+)</name>
        <dbReference type="ChEBI" id="CHEBI:18420"/>
    </cofactor>
</comment>
<comment type="similarity">
    <text evidence="9">Belongs to the MntA antitoxin family.</text>
</comment>
<evidence type="ECO:0000313" key="12">
    <source>
        <dbReference type="EMBL" id="ACE04871.1"/>
    </source>
</evidence>
<evidence type="ECO:0000256" key="7">
    <source>
        <dbReference type="ARBA" id="ARBA00022840"/>
    </source>
</evidence>
<dbReference type="InterPro" id="IPR043519">
    <property type="entry name" value="NT_sf"/>
</dbReference>
<name>B3EM19_CHLPB</name>
<evidence type="ECO:0000256" key="5">
    <source>
        <dbReference type="ARBA" id="ARBA00022723"/>
    </source>
</evidence>
<dbReference type="KEGG" id="cpb:Cphamn1_1948"/>
<dbReference type="InterPro" id="IPR052038">
    <property type="entry name" value="Type-VII_TA_antitoxin"/>
</dbReference>
<evidence type="ECO:0000256" key="8">
    <source>
        <dbReference type="ARBA" id="ARBA00022842"/>
    </source>
</evidence>
<keyword evidence="6" id="KW-0547">Nucleotide-binding</keyword>
<gene>
    <name evidence="11" type="ordered locus">Cphamn1_1948</name>
    <name evidence="12" type="ordered locus">Cphamn1_1959</name>
</gene>
<dbReference type="eggNOG" id="COG1669">
    <property type="taxonomic scope" value="Bacteria"/>
</dbReference>
<evidence type="ECO:0000256" key="1">
    <source>
        <dbReference type="ARBA" id="ARBA00001946"/>
    </source>
</evidence>
<keyword evidence="7" id="KW-0067">ATP-binding</keyword>
<dbReference type="GO" id="GO:0046872">
    <property type="term" value="F:metal ion binding"/>
    <property type="evidence" value="ECO:0007669"/>
    <property type="project" value="UniProtKB-KW"/>
</dbReference>
<dbReference type="HOGENOM" id="CLU_130257_10_3_10"/>
<evidence type="ECO:0000256" key="9">
    <source>
        <dbReference type="ARBA" id="ARBA00038276"/>
    </source>
</evidence>
<dbReference type="InterPro" id="IPR002934">
    <property type="entry name" value="Polymerase_NTP_transf_dom"/>
</dbReference>
<evidence type="ECO:0000259" key="10">
    <source>
        <dbReference type="Pfam" id="PF01909"/>
    </source>
</evidence>
<sequence length="96" mass="11020">MKSIDELKEIIAQNRTILEQKYKVKSLAFFGSFVRGDQTDGSDIDVMVEFSEPVGLLFIHLADYLEEILGMKVDLLTPEAVKLNRKKHIMSELEYV</sequence>
<keyword evidence="2" id="KW-1277">Toxin-antitoxin system</keyword>
<dbReference type="GO" id="GO:0005524">
    <property type="term" value="F:ATP binding"/>
    <property type="evidence" value="ECO:0007669"/>
    <property type="project" value="UniProtKB-KW"/>
</dbReference>
<proteinExistence type="inferred from homology"/>
<organism evidence="11">
    <name type="scientific">Chlorobium phaeobacteroides (strain BS1)</name>
    <dbReference type="NCBI Taxonomy" id="331678"/>
    <lineage>
        <taxon>Bacteria</taxon>
        <taxon>Pseudomonadati</taxon>
        <taxon>Chlorobiota</taxon>
        <taxon>Chlorobiia</taxon>
        <taxon>Chlorobiales</taxon>
        <taxon>Chlorobiaceae</taxon>
        <taxon>Chlorobium/Pelodictyon group</taxon>
        <taxon>Chlorobium</taxon>
    </lineage>
</organism>
<dbReference type="GO" id="GO:0016779">
    <property type="term" value="F:nucleotidyltransferase activity"/>
    <property type="evidence" value="ECO:0007669"/>
    <property type="project" value="UniProtKB-KW"/>
</dbReference>
<dbReference type="Gene3D" id="3.30.460.10">
    <property type="entry name" value="Beta Polymerase, domain 2"/>
    <property type="match status" value="1"/>
</dbReference>
<evidence type="ECO:0000313" key="11">
    <source>
        <dbReference type="EMBL" id="ACE04860.1"/>
    </source>
</evidence>
<keyword evidence="4" id="KW-0548">Nucleotidyltransferase</keyword>
<dbReference type="Pfam" id="PF01909">
    <property type="entry name" value="NTP_transf_2"/>
    <property type="match status" value="1"/>
</dbReference>
<dbReference type="AlphaFoldDB" id="B3EM19"/>
<evidence type="ECO:0000256" key="6">
    <source>
        <dbReference type="ARBA" id="ARBA00022741"/>
    </source>
</evidence>
<dbReference type="OrthoDB" id="9809668at2"/>
<evidence type="ECO:0000256" key="3">
    <source>
        <dbReference type="ARBA" id="ARBA00022679"/>
    </source>
</evidence>
<reference evidence="11" key="1">
    <citation type="submission" date="2008-06" db="EMBL/GenBank/DDBJ databases">
        <title>Complete sequence of Chlorobium phaeobacteroides BS1.</title>
        <authorList>
            <consortium name="US DOE Joint Genome Institute"/>
            <person name="Lucas S."/>
            <person name="Copeland A."/>
            <person name="Lapidus A."/>
            <person name="Glavina del Rio T."/>
            <person name="Dalin E."/>
            <person name="Tice H."/>
            <person name="Bruce D."/>
            <person name="Goodwin L."/>
            <person name="Pitluck S."/>
            <person name="Schmutz J."/>
            <person name="Larimer F."/>
            <person name="Land M."/>
            <person name="Hauser L."/>
            <person name="Kyrpides N."/>
            <person name="Ovchinnikova G."/>
            <person name="Li T."/>
            <person name="Liu Z."/>
            <person name="Zhao F."/>
            <person name="Overmann J."/>
            <person name="Bryant D.A."/>
            <person name="Richardson P."/>
        </authorList>
    </citation>
    <scope>NUCLEOTIDE SEQUENCE [LARGE SCALE GENOMIC DNA]</scope>
    <source>
        <strain evidence="11">BS1</strain>
    </source>
</reference>
<dbReference type="STRING" id="331678.Cphamn1_1948"/>